<feature type="domain" description="Phosphotyrosine protein phosphatase I" evidence="7">
    <location>
        <begin position="1"/>
        <end position="133"/>
    </location>
</feature>
<reference evidence="8" key="1">
    <citation type="journal article" date="2014" name="Int. J. Syst. Evol. Microbiol.">
        <title>Complete genome sequence of Corynebacterium casei LMG S-19264T (=DSM 44701T), isolated from a smear-ripened cheese.</title>
        <authorList>
            <consortium name="US DOE Joint Genome Institute (JGI-PGF)"/>
            <person name="Walter F."/>
            <person name="Albersmeier A."/>
            <person name="Kalinowski J."/>
            <person name="Ruckert C."/>
        </authorList>
    </citation>
    <scope>NUCLEOTIDE SEQUENCE</scope>
    <source>
        <strain evidence="8">CGMCC 1.15371</strain>
    </source>
</reference>
<dbReference type="InterPro" id="IPR050438">
    <property type="entry name" value="LMW_PTPase"/>
</dbReference>
<name>A0A8J2YIU2_9BACL</name>
<sequence length="144" mass="16234">MAEALFKYKVEQQGLSDQIFVDSAGTGSWHIGHPPHEGTQAILKSKGISCADLKGRKLTPSDLTHFNYIIAMDQNNVKTILKYSDSRSEKRVQRLLDFVPEQPLRDVPDPYYTGDFEEVYALIDAGTDALLTHIFEEHQQLGVK</sequence>
<dbReference type="Gene3D" id="3.40.50.2300">
    <property type="match status" value="1"/>
</dbReference>
<feature type="active site" description="Proton donor" evidence="6">
    <location>
        <position position="109"/>
    </location>
</feature>
<dbReference type="SUPFAM" id="SSF52788">
    <property type="entry name" value="Phosphotyrosine protein phosphatases I"/>
    <property type="match status" value="1"/>
</dbReference>
<dbReference type="InterPro" id="IPR017867">
    <property type="entry name" value="Tyr_phospatase_low_mol_wt"/>
</dbReference>
<accession>A0A8J2YIU2</accession>
<evidence type="ECO:0000256" key="2">
    <source>
        <dbReference type="ARBA" id="ARBA00013064"/>
    </source>
</evidence>
<evidence type="ECO:0000256" key="5">
    <source>
        <dbReference type="ARBA" id="ARBA00051722"/>
    </source>
</evidence>
<dbReference type="GO" id="GO:0004725">
    <property type="term" value="F:protein tyrosine phosphatase activity"/>
    <property type="evidence" value="ECO:0007669"/>
    <property type="project" value="UniProtKB-EC"/>
</dbReference>
<comment type="caution">
    <text evidence="8">The sequence shown here is derived from an EMBL/GenBank/DDBJ whole genome shotgun (WGS) entry which is preliminary data.</text>
</comment>
<dbReference type="AlphaFoldDB" id="A0A8J2YIU2"/>
<dbReference type="EC" id="3.1.3.48" evidence="2"/>
<dbReference type="CDD" id="cd16343">
    <property type="entry name" value="LMWPTP"/>
    <property type="match status" value="1"/>
</dbReference>
<reference evidence="8" key="2">
    <citation type="submission" date="2020-09" db="EMBL/GenBank/DDBJ databases">
        <authorList>
            <person name="Sun Q."/>
            <person name="Zhou Y."/>
        </authorList>
    </citation>
    <scope>NUCLEOTIDE SEQUENCE</scope>
    <source>
        <strain evidence="8">CGMCC 1.15371</strain>
    </source>
</reference>
<dbReference type="EMBL" id="BMIR01000011">
    <property type="protein sequence ID" value="GGE45218.1"/>
    <property type="molecule type" value="Genomic_DNA"/>
</dbReference>
<comment type="similarity">
    <text evidence="1">Belongs to the low molecular weight phosphotyrosine protein phosphatase family.</text>
</comment>
<dbReference type="InterPro" id="IPR023485">
    <property type="entry name" value="Ptyr_pPase"/>
</dbReference>
<evidence type="ECO:0000256" key="4">
    <source>
        <dbReference type="ARBA" id="ARBA00022912"/>
    </source>
</evidence>
<evidence type="ECO:0000259" key="7">
    <source>
        <dbReference type="SMART" id="SM00226"/>
    </source>
</evidence>
<dbReference type="SMART" id="SM00226">
    <property type="entry name" value="LMWPc"/>
    <property type="match status" value="1"/>
</dbReference>
<evidence type="ECO:0000256" key="6">
    <source>
        <dbReference type="PIRSR" id="PIRSR617867-1"/>
    </source>
</evidence>
<keyword evidence="4" id="KW-0904">Protein phosphatase</keyword>
<dbReference type="Proteomes" id="UP000628775">
    <property type="component" value="Unassembled WGS sequence"/>
</dbReference>
<evidence type="ECO:0000313" key="9">
    <source>
        <dbReference type="Proteomes" id="UP000628775"/>
    </source>
</evidence>
<proteinExistence type="inferred from homology"/>
<keyword evidence="9" id="KW-1185">Reference proteome</keyword>
<evidence type="ECO:0000256" key="3">
    <source>
        <dbReference type="ARBA" id="ARBA00022801"/>
    </source>
</evidence>
<dbReference type="Pfam" id="PF01451">
    <property type="entry name" value="LMWPc"/>
    <property type="match status" value="1"/>
</dbReference>
<evidence type="ECO:0000313" key="8">
    <source>
        <dbReference type="EMBL" id="GGE45218.1"/>
    </source>
</evidence>
<protein>
    <recommendedName>
        <fullName evidence="2">protein-tyrosine-phosphatase</fullName>
        <ecNumber evidence="2">3.1.3.48</ecNumber>
    </recommendedName>
</protein>
<gene>
    <name evidence="8" type="primary">yfkJ</name>
    <name evidence="8" type="ORF">GCM10011391_25060</name>
</gene>
<dbReference type="PANTHER" id="PTHR11717:SF7">
    <property type="entry name" value="LOW MOLECULAR WEIGHT PHOSPHOTYROSINE PROTEIN PHOSPHATASE"/>
    <property type="match status" value="1"/>
</dbReference>
<dbReference type="PRINTS" id="PR00719">
    <property type="entry name" value="LMWPTPASE"/>
</dbReference>
<organism evidence="8 9">
    <name type="scientific">Pullulanibacillus camelliae</name>
    <dbReference type="NCBI Taxonomy" id="1707096"/>
    <lineage>
        <taxon>Bacteria</taxon>
        <taxon>Bacillati</taxon>
        <taxon>Bacillota</taxon>
        <taxon>Bacilli</taxon>
        <taxon>Bacillales</taxon>
        <taxon>Sporolactobacillaceae</taxon>
        <taxon>Pullulanibacillus</taxon>
    </lineage>
</organism>
<dbReference type="PANTHER" id="PTHR11717">
    <property type="entry name" value="LOW MOLECULAR WEIGHT PROTEIN TYROSINE PHOSPHATASE"/>
    <property type="match status" value="1"/>
</dbReference>
<dbReference type="InterPro" id="IPR036196">
    <property type="entry name" value="Ptyr_pPase_sf"/>
</dbReference>
<comment type="catalytic activity">
    <reaction evidence="5">
        <text>O-phospho-L-tyrosyl-[protein] + H2O = L-tyrosyl-[protein] + phosphate</text>
        <dbReference type="Rhea" id="RHEA:10684"/>
        <dbReference type="Rhea" id="RHEA-COMP:10136"/>
        <dbReference type="Rhea" id="RHEA-COMP:20101"/>
        <dbReference type="ChEBI" id="CHEBI:15377"/>
        <dbReference type="ChEBI" id="CHEBI:43474"/>
        <dbReference type="ChEBI" id="CHEBI:46858"/>
        <dbReference type="ChEBI" id="CHEBI:61978"/>
        <dbReference type="EC" id="3.1.3.48"/>
    </reaction>
</comment>
<keyword evidence="3" id="KW-0378">Hydrolase</keyword>
<evidence type="ECO:0000256" key="1">
    <source>
        <dbReference type="ARBA" id="ARBA00011063"/>
    </source>
</evidence>